<dbReference type="Proteomes" id="UP000658320">
    <property type="component" value="Unassembled WGS sequence"/>
</dbReference>
<dbReference type="AlphaFoldDB" id="A0A918FK92"/>
<reference evidence="1" key="2">
    <citation type="submission" date="2020-09" db="EMBL/GenBank/DDBJ databases">
        <authorList>
            <person name="Sun Q."/>
            <person name="Ohkuma M."/>
        </authorList>
    </citation>
    <scope>NUCLEOTIDE SEQUENCE</scope>
    <source>
        <strain evidence="1">JCM 4346</strain>
    </source>
</reference>
<dbReference type="EMBL" id="BMSX01000022">
    <property type="protein sequence ID" value="GGR46532.1"/>
    <property type="molecule type" value="Genomic_DNA"/>
</dbReference>
<keyword evidence="2" id="KW-1185">Reference proteome</keyword>
<reference evidence="1" key="1">
    <citation type="journal article" date="2014" name="Int. J. Syst. Evol. Microbiol.">
        <title>Complete genome sequence of Corynebacterium casei LMG S-19264T (=DSM 44701T), isolated from a smear-ripened cheese.</title>
        <authorList>
            <consortium name="US DOE Joint Genome Institute (JGI-PGF)"/>
            <person name="Walter F."/>
            <person name="Albersmeier A."/>
            <person name="Kalinowski J."/>
            <person name="Ruckert C."/>
        </authorList>
    </citation>
    <scope>NUCLEOTIDE SEQUENCE</scope>
    <source>
        <strain evidence="1">JCM 4346</strain>
    </source>
</reference>
<name>A0A918FK92_9ACTN</name>
<evidence type="ECO:0000313" key="2">
    <source>
        <dbReference type="Proteomes" id="UP000658320"/>
    </source>
</evidence>
<comment type="caution">
    <text evidence="1">The sequence shown here is derived from an EMBL/GenBank/DDBJ whole genome shotgun (WGS) entry which is preliminary data.</text>
</comment>
<gene>
    <name evidence="1" type="ORF">GCM10010251_74570</name>
</gene>
<sequence>MPHYTVHISEEALDGTVEPKLIGALADAVGSVYGEGFRRLVGVDLVGLPRHRRGIGGVPTDRIAPLVTLSMREAAYHLPQVPDAPARLIGATADAVAAVLGEDIRAETIVTVEGVPDGRTGVAGEVA</sequence>
<proteinExistence type="predicted"/>
<organism evidence="1 2">
    <name type="scientific">Streptomyces aurantiogriseus</name>
    <dbReference type="NCBI Taxonomy" id="66870"/>
    <lineage>
        <taxon>Bacteria</taxon>
        <taxon>Bacillati</taxon>
        <taxon>Actinomycetota</taxon>
        <taxon>Actinomycetes</taxon>
        <taxon>Kitasatosporales</taxon>
        <taxon>Streptomycetaceae</taxon>
        <taxon>Streptomyces</taxon>
    </lineage>
</organism>
<protein>
    <recommendedName>
        <fullName evidence="3">Tautomerase</fullName>
    </recommendedName>
</protein>
<accession>A0A918FK92</accession>
<evidence type="ECO:0000313" key="1">
    <source>
        <dbReference type="EMBL" id="GGR46532.1"/>
    </source>
</evidence>
<dbReference type="RefSeq" id="WP_189942417.1">
    <property type="nucleotide sequence ID" value="NZ_BMSX01000022.1"/>
</dbReference>
<evidence type="ECO:0008006" key="3">
    <source>
        <dbReference type="Google" id="ProtNLM"/>
    </source>
</evidence>